<protein>
    <submittedName>
        <fullName evidence="5">Helix-turn-helix transcriptional regulator</fullName>
    </submittedName>
</protein>
<evidence type="ECO:0000313" key="5">
    <source>
        <dbReference type="EMBL" id="HIT85732.1"/>
    </source>
</evidence>
<dbReference type="Pfam" id="PF02311">
    <property type="entry name" value="AraC_binding"/>
    <property type="match status" value="1"/>
</dbReference>
<evidence type="ECO:0000259" key="4">
    <source>
        <dbReference type="PROSITE" id="PS01124"/>
    </source>
</evidence>
<evidence type="ECO:0000256" key="1">
    <source>
        <dbReference type="ARBA" id="ARBA00023015"/>
    </source>
</evidence>
<dbReference type="SMART" id="SM00342">
    <property type="entry name" value="HTH_ARAC"/>
    <property type="match status" value="1"/>
</dbReference>
<dbReference type="GO" id="GO:0003700">
    <property type="term" value="F:DNA-binding transcription factor activity"/>
    <property type="evidence" value="ECO:0007669"/>
    <property type="project" value="InterPro"/>
</dbReference>
<dbReference type="InterPro" id="IPR018060">
    <property type="entry name" value="HTH_AraC"/>
</dbReference>
<evidence type="ECO:0000313" key="6">
    <source>
        <dbReference type="Proteomes" id="UP000824165"/>
    </source>
</evidence>
<dbReference type="SUPFAM" id="SSF51215">
    <property type="entry name" value="Regulatory protein AraC"/>
    <property type="match status" value="1"/>
</dbReference>
<reference evidence="5" key="1">
    <citation type="submission" date="2020-10" db="EMBL/GenBank/DDBJ databases">
        <authorList>
            <person name="Gilroy R."/>
        </authorList>
    </citation>
    <scope>NUCLEOTIDE SEQUENCE</scope>
    <source>
        <strain evidence="5">CHK181-108</strain>
    </source>
</reference>
<dbReference type="GO" id="GO:0043565">
    <property type="term" value="F:sequence-specific DNA binding"/>
    <property type="evidence" value="ECO:0007669"/>
    <property type="project" value="InterPro"/>
</dbReference>
<keyword evidence="3" id="KW-0804">Transcription</keyword>
<proteinExistence type="predicted"/>
<dbReference type="PROSITE" id="PS01124">
    <property type="entry name" value="HTH_ARAC_FAMILY_2"/>
    <property type="match status" value="1"/>
</dbReference>
<reference evidence="5" key="2">
    <citation type="journal article" date="2021" name="PeerJ">
        <title>Extensive microbial diversity within the chicken gut microbiome revealed by metagenomics and culture.</title>
        <authorList>
            <person name="Gilroy R."/>
            <person name="Ravi A."/>
            <person name="Getino M."/>
            <person name="Pursley I."/>
            <person name="Horton D.L."/>
            <person name="Alikhan N.F."/>
            <person name="Baker D."/>
            <person name="Gharbi K."/>
            <person name="Hall N."/>
            <person name="Watson M."/>
            <person name="Adriaenssens E.M."/>
            <person name="Foster-Nyarko E."/>
            <person name="Jarju S."/>
            <person name="Secka A."/>
            <person name="Antonio M."/>
            <person name="Oren A."/>
            <person name="Chaudhuri R.R."/>
            <person name="La Ragione R."/>
            <person name="Hildebrand F."/>
            <person name="Pallen M.J."/>
        </authorList>
    </citation>
    <scope>NUCLEOTIDE SEQUENCE</scope>
    <source>
        <strain evidence="5">CHK181-108</strain>
    </source>
</reference>
<dbReference type="PROSITE" id="PS00041">
    <property type="entry name" value="HTH_ARAC_FAMILY_1"/>
    <property type="match status" value="1"/>
</dbReference>
<feature type="domain" description="HTH araC/xylS-type" evidence="4">
    <location>
        <begin position="188"/>
        <end position="286"/>
    </location>
</feature>
<dbReference type="InterPro" id="IPR037923">
    <property type="entry name" value="HTH-like"/>
</dbReference>
<evidence type="ECO:0000256" key="2">
    <source>
        <dbReference type="ARBA" id="ARBA00023125"/>
    </source>
</evidence>
<dbReference type="PANTHER" id="PTHR43280">
    <property type="entry name" value="ARAC-FAMILY TRANSCRIPTIONAL REGULATOR"/>
    <property type="match status" value="1"/>
</dbReference>
<comment type="caution">
    <text evidence="5">The sequence shown here is derived from an EMBL/GenBank/DDBJ whole genome shotgun (WGS) entry which is preliminary data.</text>
</comment>
<dbReference type="Pfam" id="PF12833">
    <property type="entry name" value="HTH_18"/>
    <property type="match status" value="1"/>
</dbReference>
<keyword evidence="2" id="KW-0238">DNA-binding</keyword>
<dbReference type="AlphaFoldDB" id="A0A9D1H344"/>
<name>A0A9D1H344_9FIRM</name>
<dbReference type="InterPro" id="IPR014710">
    <property type="entry name" value="RmlC-like_jellyroll"/>
</dbReference>
<sequence length="290" mass="33367">MLKLENISPYVRYVNYYVPLFTYTEKERVIYDHEFMYVKDGSVEMNYGGKRFLLNRGDIFYISPFVKNYISVRAERGFKTHCIHFDWTSGEPEYDFRAEDFYMGAVKDGEREKRLLARPDISPSDFNVPRLMRGAGAEAGELFGSCYYAYINAAPYSRLKLKALFTDIIAELARLYSDGTPFIHPKVAAAVGYIQKNYGRRVEVPELAEKYGLSPKYFGTIFKAATGRSVNEFTAETRLAAAKEMLVGSDMPVGEIAEKTGFGSLYYFSKCFKKHERVTPSEFRRRSRKT</sequence>
<dbReference type="InterPro" id="IPR009057">
    <property type="entry name" value="Homeodomain-like_sf"/>
</dbReference>
<dbReference type="InterPro" id="IPR020449">
    <property type="entry name" value="Tscrpt_reg_AraC-type_HTH"/>
</dbReference>
<dbReference type="Proteomes" id="UP000824165">
    <property type="component" value="Unassembled WGS sequence"/>
</dbReference>
<dbReference type="EMBL" id="DVLU01000073">
    <property type="protein sequence ID" value="HIT85732.1"/>
    <property type="molecule type" value="Genomic_DNA"/>
</dbReference>
<dbReference type="Gene3D" id="2.60.120.10">
    <property type="entry name" value="Jelly Rolls"/>
    <property type="match status" value="1"/>
</dbReference>
<keyword evidence="1" id="KW-0805">Transcription regulation</keyword>
<accession>A0A9D1H344</accession>
<gene>
    <name evidence="5" type="ORF">IAA60_07500</name>
</gene>
<evidence type="ECO:0000256" key="3">
    <source>
        <dbReference type="ARBA" id="ARBA00023163"/>
    </source>
</evidence>
<dbReference type="InterPro" id="IPR018062">
    <property type="entry name" value="HTH_AraC-typ_CS"/>
</dbReference>
<dbReference type="InterPro" id="IPR003313">
    <property type="entry name" value="AraC-bd"/>
</dbReference>
<dbReference type="SUPFAM" id="SSF46689">
    <property type="entry name" value="Homeodomain-like"/>
    <property type="match status" value="2"/>
</dbReference>
<organism evidence="5 6">
    <name type="scientific">Candidatus Ornithomonoglobus intestinigallinarum</name>
    <dbReference type="NCBI Taxonomy" id="2840894"/>
    <lineage>
        <taxon>Bacteria</taxon>
        <taxon>Bacillati</taxon>
        <taxon>Bacillota</taxon>
        <taxon>Clostridia</taxon>
        <taxon>Candidatus Ornithomonoglobus</taxon>
    </lineage>
</organism>
<dbReference type="PRINTS" id="PR00032">
    <property type="entry name" value="HTHARAC"/>
</dbReference>
<dbReference type="Gene3D" id="1.10.10.60">
    <property type="entry name" value="Homeodomain-like"/>
    <property type="match status" value="2"/>
</dbReference>
<dbReference type="PANTHER" id="PTHR43280:SF2">
    <property type="entry name" value="HTH-TYPE TRANSCRIPTIONAL REGULATOR EXSA"/>
    <property type="match status" value="1"/>
</dbReference>